<evidence type="ECO:0000256" key="6">
    <source>
        <dbReference type="SAM" id="SignalP"/>
    </source>
</evidence>
<keyword evidence="1" id="KW-0147">Chitin-binding</keyword>
<evidence type="ECO:0000256" key="4">
    <source>
        <dbReference type="ARBA" id="ARBA00023157"/>
    </source>
</evidence>
<feature type="domain" description="Chitin-binding type-2" evidence="7">
    <location>
        <begin position="146"/>
        <end position="204"/>
    </location>
</feature>
<feature type="domain" description="Chitin-binding type-2" evidence="7">
    <location>
        <begin position="13"/>
        <end position="85"/>
    </location>
</feature>
<reference evidence="8" key="1">
    <citation type="submission" date="2020-11" db="EMBL/GenBank/DDBJ databases">
        <authorList>
            <person name="Tran Van P."/>
        </authorList>
    </citation>
    <scope>NUCLEOTIDE SEQUENCE</scope>
</reference>
<feature type="signal peptide" evidence="6">
    <location>
        <begin position="1"/>
        <end position="17"/>
    </location>
</feature>
<evidence type="ECO:0000259" key="7">
    <source>
        <dbReference type="SMART" id="SM00494"/>
    </source>
</evidence>
<sequence length="251" mass="29019">MSKLFIIVGLLVAVCQGDESNGATTRGVDYWCSRDGFMPHPTDPHKFFQCEWVPGTGWYLHMEQCPQQTTWSQSHKLCEFSPQPTTQSPIDIQCSRDGYVPHPTDPHKYFQCEWIPGTGWFLNLRQCSTNTTWVQSHKKCESSIDSQCAKDGYVPHPTDPHRYYQCEWIPGTGWYLHLRQCSTNTTWVQSHKKCESSIDSQCAKDGYVPHPTDPHEYFQCEWIPGTGWYLHLMHCPAQTSWVQSHKRCDGQ</sequence>
<keyword evidence="3" id="KW-0677">Repeat</keyword>
<protein>
    <recommendedName>
        <fullName evidence="7">Chitin-binding type-2 domain-containing protein</fullName>
    </recommendedName>
</protein>
<feature type="domain" description="Chitin-binding type-2" evidence="7">
    <location>
        <begin position="92"/>
        <end position="145"/>
    </location>
</feature>
<keyword evidence="9" id="KW-1185">Reference proteome</keyword>
<dbReference type="InterPro" id="IPR051940">
    <property type="entry name" value="Chitin_bind-dev_reg"/>
</dbReference>
<dbReference type="InterPro" id="IPR002557">
    <property type="entry name" value="Chitin-bd_dom"/>
</dbReference>
<dbReference type="PANTHER" id="PTHR23301">
    <property type="entry name" value="CHITIN BINDING PERITROPHIN-A"/>
    <property type="match status" value="1"/>
</dbReference>
<accession>A0A7R9LTG9</accession>
<evidence type="ECO:0000256" key="5">
    <source>
        <dbReference type="ARBA" id="ARBA00023180"/>
    </source>
</evidence>
<keyword evidence="2 6" id="KW-0732">Signal</keyword>
<organism evidence="8">
    <name type="scientific">Oppiella nova</name>
    <dbReference type="NCBI Taxonomy" id="334625"/>
    <lineage>
        <taxon>Eukaryota</taxon>
        <taxon>Metazoa</taxon>
        <taxon>Ecdysozoa</taxon>
        <taxon>Arthropoda</taxon>
        <taxon>Chelicerata</taxon>
        <taxon>Arachnida</taxon>
        <taxon>Acari</taxon>
        <taxon>Acariformes</taxon>
        <taxon>Sarcoptiformes</taxon>
        <taxon>Oribatida</taxon>
        <taxon>Brachypylina</taxon>
        <taxon>Oppioidea</taxon>
        <taxon>Oppiidae</taxon>
        <taxon>Oppiella</taxon>
    </lineage>
</organism>
<dbReference type="GO" id="GO:0008061">
    <property type="term" value="F:chitin binding"/>
    <property type="evidence" value="ECO:0007669"/>
    <property type="project" value="UniProtKB-KW"/>
</dbReference>
<gene>
    <name evidence="8" type="ORF">ONB1V03_LOCUS6334</name>
</gene>
<dbReference type="SUPFAM" id="SSF57625">
    <property type="entry name" value="Invertebrate chitin-binding proteins"/>
    <property type="match status" value="4"/>
</dbReference>
<feature type="chain" id="PRO_5036211294" description="Chitin-binding type-2 domain-containing protein" evidence="6">
    <location>
        <begin position="18"/>
        <end position="251"/>
    </location>
</feature>
<keyword evidence="4" id="KW-1015">Disulfide bond</keyword>
<evidence type="ECO:0000313" key="9">
    <source>
        <dbReference type="Proteomes" id="UP000728032"/>
    </source>
</evidence>
<evidence type="ECO:0000256" key="3">
    <source>
        <dbReference type="ARBA" id="ARBA00022737"/>
    </source>
</evidence>
<dbReference type="EMBL" id="CAJPVJ010002810">
    <property type="protein sequence ID" value="CAG2166819.1"/>
    <property type="molecule type" value="Genomic_DNA"/>
</dbReference>
<dbReference type="EMBL" id="OC917635">
    <property type="protein sequence ID" value="CAD7647609.1"/>
    <property type="molecule type" value="Genomic_DNA"/>
</dbReference>
<evidence type="ECO:0000313" key="8">
    <source>
        <dbReference type="EMBL" id="CAD7647609.1"/>
    </source>
</evidence>
<evidence type="ECO:0000256" key="1">
    <source>
        <dbReference type="ARBA" id="ARBA00022669"/>
    </source>
</evidence>
<dbReference type="AlphaFoldDB" id="A0A7R9LTG9"/>
<dbReference type="SMART" id="SM00494">
    <property type="entry name" value="ChtBD2"/>
    <property type="match status" value="3"/>
</dbReference>
<dbReference type="Gene3D" id="2.170.140.10">
    <property type="entry name" value="Chitin binding domain"/>
    <property type="match status" value="4"/>
</dbReference>
<keyword evidence="5" id="KW-0325">Glycoprotein</keyword>
<evidence type="ECO:0000256" key="2">
    <source>
        <dbReference type="ARBA" id="ARBA00022729"/>
    </source>
</evidence>
<dbReference type="PANTHER" id="PTHR23301:SF0">
    <property type="entry name" value="CHITIN-BINDING TYPE-2 DOMAIN-CONTAINING PROTEIN-RELATED"/>
    <property type="match status" value="1"/>
</dbReference>
<dbReference type="Pfam" id="PF01607">
    <property type="entry name" value="CBM_14"/>
    <property type="match status" value="3"/>
</dbReference>
<dbReference type="Proteomes" id="UP000728032">
    <property type="component" value="Unassembled WGS sequence"/>
</dbReference>
<proteinExistence type="predicted"/>
<dbReference type="GO" id="GO:0005576">
    <property type="term" value="C:extracellular region"/>
    <property type="evidence" value="ECO:0007669"/>
    <property type="project" value="InterPro"/>
</dbReference>
<dbReference type="OrthoDB" id="6533673at2759"/>
<dbReference type="InterPro" id="IPR036508">
    <property type="entry name" value="Chitin-bd_dom_sf"/>
</dbReference>
<name>A0A7R9LTG9_9ACAR</name>